<name>A0ABR9HHE6_9ACTN</name>
<dbReference type="PANTHER" id="PTHR43046:SF12">
    <property type="entry name" value="GDP-MANNOSE MANNOSYL HYDROLASE"/>
    <property type="match status" value="1"/>
</dbReference>
<dbReference type="InterPro" id="IPR000086">
    <property type="entry name" value="NUDIX_hydrolase_dom"/>
</dbReference>
<dbReference type="InterPro" id="IPR020084">
    <property type="entry name" value="NUDIX_hydrolase_CS"/>
</dbReference>
<dbReference type="PROSITE" id="PS00893">
    <property type="entry name" value="NUDIX_BOX"/>
    <property type="match status" value="1"/>
</dbReference>
<evidence type="ECO:0000256" key="3">
    <source>
        <dbReference type="ARBA" id="ARBA00022801"/>
    </source>
</evidence>
<evidence type="ECO:0000313" key="7">
    <source>
        <dbReference type="EMBL" id="MBE1458250.1"/>
    </source>
</evidence>
<dbReference type="PROSITE" id="PS51462">
    <property type="entry name" value="NUDIX"/>
    <property type="match status" value="1"/>
</dbReference>
<comment type="caution">
    <text evidence="7">The sequence shown here is derived from an EMBL/GenBank/DDBJ whole genome shotgun (WGS) entry which is preliminary data.</text>
</comment>
<dbReference type="Pfam" id="PF00293">
    <property type="entry name" value="NUDIX"/>
    <property type="match status" value="1"/>
</dbReference>
<evidence type="ECO:0000259" key="6">
    <source>
        <dbReference type="PROSITE" id="PS51462"/>
    </source>
</evidence>
<keyword evidence="4" id="KW-0460">Magnesium</keyword>
<evidence type="ECO:0000256" key="4">
    <source>
        <dbReference type="ARBA" id="ARBA00022842"/>
    </source>
</evidence>
<accession>A0ABR9HHE6</accession>
<dbReference type="RefSeq" id="WP_229826157.1">
    <property type="nucleotide sequence ID" value="NZ_BMXJ01000003.1"/>
</dbReference>
<dbReference type="EMBL" id="JADBDY010000001">
    <property type="protein sequence ID" value="MBE1458250.1"/>
    <property type="molecule type" value="Genomic_DNA"/>
</dbReference>
<feature type="domain" description="Nudix hydrolase" evidence="6">
    <location>
        <begin position="120"/>
        <end position="255"/>
    </location>
</feature>
<sequence>MTSIDDWMARRVTVHLITSGTRGPVLLGTRVLFGQDPGEVARALGGLPPEAPLVALDVLTETMILSRASGRGLHVDRIVFAEPGLVSAWPAVVPAEGLTPAAPALADEEEPAPADARPRLRRFASYGIVTDPDGRVLLSLIAEGFPGAGTWHLPGGGVDTGEDVRAALRREVLEETGQSGVVGELITVSSHCRTQTTGTDIYAVWVFSHVHVTDPCELRVTEEQGSTADCGWFTPVELAELQLSTTARRGMDFLVRHRRG</sequence>
<dbReference type="CDD" id="cd02883">
    <property type="entry name" value="NUDIX_Hydrolase"/>
    <property type="match status" value="1"/>
</dbReference>
<gene>
    <name evidence="7" type="ORF">H4W79_002464</name>
</gene>
<organism evidence="7 8">
    <name type="scientific">Nocardiopsis terrae</name>
    <dbReference type="NCBI Taxonomy" id="372655"/>
    <lineage>
        <taxon>Bacteria</taxon>
        <taxon>Bacillati</taxon>
        <taxon>Actinomycetota</taxon>
        <taxon>Actinomycetes</taxon>
        <taxon>Streptosporangiales</taxon>
        <taxon>Nocardiopsidaceae</taxon>
        <taxon>Nocardiopsis</taxon>
    </lineage>
</organism>
<dbReference type="PRINTS" id="PR00502">
    <property type="entry name" value="NUDIXFAMILY"/>
</dbReference>
<keyword evidence="8" id="KW-1185">Reference proteome</keyword>
<comment type="similarity">
    <text evidence="2 5">Belongs to the Nudix hydrolase family.</text>
</comment>
<evidence type="ECO:0000313" key="8">
    <source>
        <dbReference type="Proteomes" id="UP000598217"/>
    </source>
</evidence>
<dbReference type="InterPro" id="IPR015797">
    <property type="entry name" value="NUDIX_hydrolase-like_dom_sf"/>
</dbReference>
<proteinExistence type="inferred from homology"/>
<evidence type="ECO:0000256" key="1">
    <source>
        <dbReference type="ARBA" id="ARBA00001946"/>
    </source>
</evidence>
<reference evidence="7 8" key="1">
    <citation type="submission" date="2020-10" db="EMBL/GenBank/DDBJ databases">
        <title>Sequencing the genomes of 1000 actinobacteria strains.</title>
        <authorList>
            <person name="Klenk H.-P."/>
        </authorList>
    </citation>
    <scope>NUCLEOTIDE SEQUENCE [LARGE SCALE GENOMIC DNA]</scope>
    <source>
        <strain evidence="7 8">DSM 45157</strain>
    </source>
</reference>
<dbReference type="PANTHER" id="PTHR43046">
    <property type="entry name" value="GDP-MANNOSE MANNOSYL HYDROLASE"/>
    <property type="match status" value="1"/>
</dbReference>
<dbReference type="SUPFAM" id="SSF55811">
    <property type="entry name" value="Nudix"/>
    <property type="match status" value="1"/>
</dbReference>
<evidence type="ECO:0000256" key="5">
    <source>
        <dbReference type="RuleBase" id="RU003476"/>
    </source>
</evidence>
<dbReference type="Gene3D" id="3.90.79.10">
    <property type="entry name" value="Nucleoside Triphosphate Pyrophosphohydrolase"/>
    <property type="match status" value="1"/>
</dbReference>
<dbReference type="Proteomes" id="UP000598217">
    <property type="component" value="Unassembled WGS sequence"/>
</dbReference>
<keyword evidence="3 5" id="KW-0378">Hydrolase</keyword>
<evidence type="ECO:0000256" key="2">
    <source>
        <dbReference type="ARBA" id="ARBA00005582"/>
    </source>
</evidence>
<comment type="cofactor">
    <cofactor evidence="1">
        <name>Mg(2+)</name>
        <dbReference type="ChEBI" id="CHEBI:18420"/>
    </cofactor>
</comment>
<protein>
    <submittedName>
        <fullName evidence="7">ADP-ribose pyrophosphatase YjhB (NUDIX family)</fullName>
    </submittedName>
</protein>
<dbReference type="InterPro" id="IPR020476">
    <property type="entry name" value="Nudix_hydrolase"/>
</dbReference>